<name>A0A7J5B6M6_9MICO</name>
<gene>
    <name evidence="1" type="ORF">F8O03_05945</name>
</gene>
<dbReference type="EMBL" id="WBJX01000001">
    <property type="protein sequence ID" value="KAB1639849.1"/>
    <property type="molecule type" value="Genomic_DNA"/>
</dbReference>
<comment type="caution">
    <text evidence="1">The sequence shown here is derived from an EMBL/GenBank/DDBJ whole genome shotgun (WGS) entry which is preliminary data.</text>
</comment>
<dbReference type="RefSeq" id="WP_151422990.1">
    <property type="nucleotide sequence ID" value="NZ_WBJX01000001.1"/>
</dbReference>
<dbReference type="AlphaFoldDB" id="A0A7J5B6M6"/>
<accession>A0A7J5B6M6</accession>
<sequence length="105" mass="11278">MTGTAPTSTRSEAPAPVRLAYVVSQDKANELEAAADRKGVAPGVLMLMAFEWAIADPVPPSIVVITTEQSNDIVRLIRADFDNTTIADWVHVAVSTVEAIRKEMA</sequence>
<reference evidence="1 2" key="1">
    <citation type="submission" date="2019-09" db="EMBL/GenBank/DDBJ databases">
        <title>Phylogeny of genus Pseudoclavibacter and closely related genus.</title>
        <authorList>
            <person name="Li Y."/>
        </authorList>
    </citation>
    <scope>NUCLEOTIDE SEQUENCE [LARGE SCALE GENOMIC DNA]</scope>
    <source>
        <strain evidence="1 2">THG-MD12</strain>
    </source>
</reference>
<protein>
    <submittedName>
        <fullName evidence="1">Uncharacterized protein</fullName>
    </submittedName>
</protein>
<evidence type="ECO:0000313" key="1">
    <source>
        <dbReference type="EMBL" id="KAB1639849.1"/>
    </source>
</evidence>
<dbReference type="Proteomes" id="UP000490386">
    <property type="component" value="Unassembled WGS sequence"/>
</dbReference>
<proteinExistence type="predicted"/>
<evidence type="ECO:0000313" key="2">
    <source>
        <dbReference type="Proteomes" id="UP000490386"/>
    </source>
</evidence>
<keyword evidence="2" id="KW-1185">Reference proteome</keyword>
<organism evidence="1 2">
    <name type="scientific">Pseudoclavibacter terrae</name>
    <dbReference type="NCBI Taxonomy" id="1530195"/>
    <lineage>
        <taxon>Bacteria</taxon>
        <taxon>Bacillati</taxon>
        <taxon>Actinomycetota</taxon>
        <taxon>Actinomycetes</taxon>
        <taxon>Micrococcales</taxon>
        <taxon>Microbacteriaceae</taxon>
        <taxon>Pseudoclavibacter</taxon>
    </lineage>
</organism>